<keyword evidence="1" id="KW-0812">Transmembrane</keyword>
<evidence type="ECO:0000313" key="3">
    <source>
        <dbReference type="Proteomes" id="UP000092839"/>
    </source>
</evidence>
<feature type="transmembrane region" description="Helical" evidence="1">
    <location>
        <begin position="274"/>
        <end position="295"/>
    </location>
</feature>
<dbReference type="AlphaFoldDB" id="A0A1B1UCC1"/>
<proteinExistence type="predicted"/>
<dbReference type="Proteomes" id="UP000092839">
    <property type="component" value="Chromosome"/>
</dbReference>
<feature type="transmembrane region" description="Helical" evidence="1">
    <location>
        <begin position="6"/>
        <end position="22"/>
    </location>
</feature>
<keyword evidence="3" id="KW-1185">Reference proteome</keyword>
<evidence type="ECO:0008006" key="4">
    <source>
        <dbReference type="Google" id="ProtNLM"/>
    </source>
</evidence>
<name>A0A1B1UCC1_9BRAD</name>
<dbReference type="KEGG" id="bic:LMTR13_09830"/>
<feature type="transmembrane region" description="Helical" evidence="1">
    <location>
        <begin position="238"/>
        <end position="262"/>
    </location>
</feature>
<reference evidence="2 3" key="1">
    <citation type="submission" date="2016-07" db="EMBL/GenBank/DDBJ databases">
        <title>Complete genome sequence of Bradyrhizobium icense LMTR 13T, a potential inoculant strain isolated from lima bean (Phaseolus lunatus) in Peru.</title>
        <authorList>
            <person name="Ormeno-Orrillo E."/>
            <person name="Duran D."/>
            <person name="Rogel M.A."/>
            <person name="Rey L."/>
            <person name="Imperial J."/>
            <person name="Ruiz-Argueso T."/>
            <person name="Martinez-Romero E."/>
        </authorList>
    </citation>
    <scope>NUCLEOTIDE SEQUENCE [LARGE SCALE GENOMIC DNA]</scope>
    <source>
        <strain evidence="2 3">LMTR 13</strain>
    </source>
</reference>
<feature type="transmembrane region" description="Helical" evidence="1">
    <location>
        <begin position="152"/>
        <end position="170"/>
    </location>
</feature>
<evidence type="ECO:0000256" key="1">
    <source>
        <dbReference type="SAM" id="Phobius"/>
    </source>
</evidence>
<feature type="transmembrane region" description="Helical" evidence="1">
    <location>
        <begin position="375"/>
        <end position="397"/>
    </location>
</feature>
<dbReference type="EMBL" id="CP016428">
    <property type="protein sequence ID" value="ANW00420.1"/>
    <property type="molecule type" value="Genomic_DNA"/>
</dbReference>
<keyword evidence="1" id="KW-1133">Transmembrane helix</keyword>
<sequence>MPNVFAYFALCIWPAVGAYLYFTRPIRKATLWLFLGAYLLLPVGVVIKFEMIPQFDKYSIPSICGLIGCLVASQGSFRIWRKFGFVEFLICLYIASPFITSSMNNDPIVVGNKFLPGVGSYDAFSASLAQLISIFPLLIGRELFRTPESSNLIFRALVIAGLAYSLPLLFEIRMSPQLHAWIYGIRPSEFLQGVRGGGYRPMVFLGHGLIAAFFMMTVVVAGCALWRMRIRLFNLPGAGTTAYLAGVLILCKSFGAFVYGIIVGPLVRFGSVKLQHRVAVVFVAIALAFPILRIVDIFPTTTLSNVFSAFSQERADSLQYRFDNEDKLLAHANQRFWFGWGRFGRNRVYTEDGDDRSVTDGRWIITMGQFGFSGFLLEFLLLTLPVFLAMSASRFAVTTSDRVSLGALSLIVAIGVVDQLPNASVGSWSWLLTGALLGRAESLKVLGRSKRRRASETAVWSGEPLAGLRSSN</sequence>
<accession>A0A1B1UCC1</accession>
<gene>
    <name evidence="2" type="ORF">LMTR13_09830</name>
</gene>
<protein>
    <recommendedName>
        <fullName evidence="4">O-antigen ligase domain-containing protein</fullName>
    </recommendedName>
</protein>
<feature type="transmembrane region" description="Helical" evidence="1">
    <location>
        <begin position="123"/>
        <end position="140"/>
    </location>
</feature>
<dbReference type="OrthoDB" id="7595044at2"/>
<feature type="transmembrane region" description="Helical" evidence="1">
    <location>
        <begin position="204"/>
        <end position="226"/>
    </location>
</feature>
<evidence type="ECO:0000313" key="2">
    <source>
        <dbReference type="EMBL" id="ANW00420.1"/>
    </source>
</evidence>
<dbReference type="STRING" id="1274631.LMTR13_09830"/>
<organism evidence="2 3">
    <name type="scientific">Bradyrhizobium icense</name>
    <dbReference type="NCBI Taxonomy" id="1274631"/>
    <lineage>
        <taxon>Bacteria</taxon>
        <taxon>Pseudomonadati</taxon>
        <taxon>Pseudomonadota</taxon>
        <taxon>Alphaproteobacteria</taxon>
        <taxon>Hyphomicrobiales</taxon>
        <taxon>Nitrobacteraceae</taxon>
        <taxon>Bradyrhizobium</taxon>
    </lineage>
</organism>
<keyword evidence="1" id="KW-0472">Membrane</keyword>
<feature type="transmembrane region" description="Helical" evidence="1">
    <location>
        <begin position="84"/>
        <end position="103"/>
    </location>
</feature>
<dbReference type="RefSeq" id="WP_065727698.1">
    <property type="nucleotide sequence ID" value="NZ_CP016428.1"/>
</dbReference>
<feature type="transmembrane region" description="Helical" evidence="1">
    <location>
        <begin position="29"/>
        <end position="47"/>
    </location>
</feature>
<feature type="transmembrane region" description="Helical" evidence="1">
    <location>
        <begin position="59"/>
        <end position="77"/>
    </location>
</feature>